<reference evidence="2 3" key="1">
    <citation type="submission" date="2013-05" db="EMBL/GenBank/DDBJ databases">
        <title>Complete genome sequence of the lipase-producing bacterium Photobacterium gaetbulicola Gung47.</title>
        <authorList>
            <person name="Kim Y.-O."/>
        </authorList>
    </citation>
    <scope>NUCLEOTIDE SEQUENCE [LARGE SCALE GENOMIC DNA]</scope>
    <source>
        <strain evidence="2 3">Gung47</strain>
    </source>
</reference>
<protein>
    <recommendedName>
        <fullName evidence="1">Peptidoglycan binding-like domain-containing protein</fullName>
    </recommendedName>
</protein>
<dbReference type="KEGG" id="pgb:H744_2c1187"/>
<dbReference type="PATRIC" id="fig|658445.3.peg.3077"/>
<dbReference type="Gene3D" id="1.10.101.10">
    <property type="entry name" value="PGBD-like superfamily/PGBD"/>
    <property type="match status" value="1"/>
</dbReference>
<feature type="domain" description="Peptidoglycan binding-like" evidence="1">
    <location>
        <begin position="98"/>
        <end position="147"/>
    </location>
</feature>
<evidence type="ECO:0000259" key="1">
    <source>
        <dbReference type="Pfam" id="PF01471"/>
    </source>
</evidence>
<dbReference type="STRING" id="658445.H744_2c1187"/>
<dbReference type="InterPro" id="IPR002477">
    <property type="entry name" value="Peptidoglycan-bd-like"/>
</dbReference>
<keyword evidence="3" id="KW-1185">Reference proteome</keyword>
<evidence type="ECO:0000313" key="2">
    <source>
        <dbReference type="EMBL" id="AJR07866.1"/>
    </source>
</evidence>
<organism evidence="2 3">
    <name type="scientific">Photobacterium gaetbulicola Gung47</name>
    <dbReference type="NCBI Taxonomy" id="658445"/>
    <lineage>
        <taxon>Bacteria</taxon>
        <taxon>Pseudomonadati</taxon>
        <taxon>Pseudomonadota</taxon>
        <taxon>Gammaproteobacteria</taxon>
        <taxon>Vibrionales</taxon>
        <taxon>Vibrionaceae</taxon>
        <taxon>Photobacterium</taxon>
    </lineage>
</organism>
<dbReference type="InterPro" id="IPR036366">
    <property type="entry name" value="PGBDSf"/>
</dbReference>
<accession>A0A0C5W8J0</accession>
<dbReference type="AlphaFoldDB" id="A0A0C5W8J0"/>
<name>A0A0C5W8J0_9GAMM</name>
<sequence>MTDKTQLPAISVGKLFTSTIANIAEVRNQLDFTGTVDVGVTLNTTLKDNTGVLLVPFKGKDTSHSTIEVKLATRIHLSEVEKTLHFIYQGELRLGDKGPKVKALQRKLNQLLNLSLKVDGDFGKNTADAVKAFKYLQNLPFDSVLDEVAGMKLMKLPHL</sequence>
<evidence type="ECO:0000313" key="3">
    <source>
        <dbReference type="Proteomes" id="UP000032303"/>
    </source>
</evidence>
<dbReference type="OrthoDB" id="1491023at2"/>
<dbReference type="EMBL" id="CP005974">
    <property type="protein sequence ID" value="AJR07866.1"/>
    <property type="molecule type" value="Genomic_DNA"/>
</dbReference>
<proteinExistence type="predicted"/>
<dbReference type="InterPro" id="IPR036365">
    <property type="entry name" value="PGBD-like_sf"/>
</dbReference>
<dbReference type="SUPFAM" id="SSF47090">
    <property type="entry name" value="PGBD-like"/>
    <property type="match status" value="1"/>
</dbReference>
<dbReference type="HOGENOM" id="CLU_1659114_0_0_6"/>
<dbReference type="Proteomes" id="UP000032303">
    <property type="component" value="Chromosome 2"/>
</dbReference>
<gene>
    <name evidence="2" type="ORF">H744_2c1187</name>
</gene>
<dbReference type="Pfam" id="PF01471">
    <property type="entry name" value="PG_binding_1"/>
    <property type="match status" value="1"/>
</dbReference>